<dbReference type="PANTHER" id="PTHR47870">
    <property type="entry name" value="CYTOCHROME C-TYPE BIOGENESIS PROTEIN CCMH"/>
    <property type="match status" value="1"/>
</dbReference>
<evidence type="ECO:0000313" key="9">
    <source>
        <dbReference type="EMBL" id="PUE05038.1"/>
    </source>
</evidence>
<keyword evidence="5" id="KW-1133">Transmembrane helix</keyword>
<organism evidence="8 10">
    <name type="scientific">Candidatus Sedimenticola endophacoides</name>
    <dbReference type="NCBI Taxonomy" id="2548426"/>
    <lineage>
        <taxon>Bacteria</taxon>
        <taxon>Pseudomonadati</taxon>
        <taxon>Pseudomonadota</taxon>
        <taxon>Gammaproteobacteria</taxon>
        <taxon>Chromatiales</taxon>
        <taxon>Sedimenticolaceae</taxon>
        <taxon>Sedimenticola</taxon>
    </lineage>
</organism>
<sequence>MTTFWIISAAFIVVALAMVAPSLLRGRRAMGIDRNQQNVVIAQERLVELETDLANGVIDREQFEQTKLELEQALLLDLSDEPGEPGQASPLPGRIALGLLAVLVPALTIGLYQNIGAPEMVGWDASSSAHQQARGSERMPTVGEMIASLTKRLEQDPQDEEGWYLLARTHLISQNYPAAVTAFEKVYELVGEDPSIMLSLADAEAMTRQGDMSGRPTELVRKAVLLSPESVTARWLAAMAEEQAGEPARALEHFQALAPLLDDEPESLIRVQGKIADLRDALGENAGAALPPIAAPAAGIKVRVTLAEALAAEAEPGQSVFIYAKALEGPAMPLAAQRVKVEELPVEVVLDDSSAMLPQMRLSNHTEVKVGARVSRSGNAVAASGDLAGEVAPVAVAAEGVTEVVIDRRIP</sequence>
<proteinExistence type="predicted"/>
<gene>
    <name evidence="9" type="primary">ccmI</name>
    <name evidence="8" type="ORF">B0D84_05625</name>
    <name evidence="9" type="ORF">C3L24_02045</name>
</gene>
<dbReference type="Proteomes" id="UP000250928">
    <property type="component" value="Unassembled WGS sequence"/>
</dbReference>
<evidence type="ECO:0000259" key="7">
    <source>
        <dbReference type="Pfam" id="PF23914"/>
    </source>
</evidence>
<name>A0A657PHY7_9GAMM</name>
<evidence type="ECO:0000313" key="10">
    <source>
        <dbReference type="Proteomes" id="UP000243361"/>
    </source>
</evidence>
<evidence type="ECO:0000256" key="4">
    <source>
        <dbReference type="ARBA" id="ARBA00022803"/>
    </source>
</evidence>
<comment type="subcellular location">
    <subcellularLocation>
        <location evidence="1">Cell envelope</location>
    </subcellularLocation>
</comment>
<reference evidence="8 10" key="1">
    <citation type="submission" date="2017-02" db="EMBL/GenBank/DDBJ databases">
        <title>Novel co-symbiosis in the unique lucinid bivalve Phacoides pectinatus.</title>
        <authorList>
            <person name="Lim S.J."/>
            <person name="Davis B.G."/>
            <person name="Gill D.E."/>
            <person name="Engel A.S."/>
            <person name="Anderson L.C."/>
            <person name="Campbell B.J."/>
        </authorList>
    </citation>
    <scope>NUCLEOTIDE SEQUENCE [LARGE SCALE GENOMIC DNA]</scope>
    <source>
        <strain evidence="8">LUC13016_P6</strain>
    </source>
</reference>
<dbReference type="Pfam" id="PF23892">
    <property type="entry name" value="Ig_CycH"/>
    <property type="match status" value="1"/>
</dbReference>
<dbReference type="InterPro" id="IPR051263">
    <property type="entry name" value="C-type_cytochrome_biogenesis"/>
</dbReference>
<keyword evidence="2" id="KW-0677">Repeat</keyword>
<keyword evidence="5" id="KW-0812">Transmembrane</keyword>
<keyword evidence="10" id="KW-1185">Reference proteome</keyword>
<keyword evidence="5" id="KW-0472">Membrane</keyword>
<dbReference type="PANTHER" id="PTHR47870:SF1">
    <property type="entry name" value="CYTOCHROME C-TYPE BIOGENESIS PROTEIN CCMH"/>
    <property type="match status" value="1"/>
</dbReference>
<dbReference type="EMBL" id="PQCO01000100">
    <property type="protein sequence ID" value="PUE05038.1"/>
    <property type="molecule type" value="Genomic_DNA"/>
</dbReference>
<dbReference type="GO" id="GO:0030313">
    <property type="term" value="C:cell envelope"/>
    <property type="evidence" value="ECO:0007669"/>
    <property type="project" value="UniProtKB-SubCell"/>
</dbReference>
<evidence type="ECO:0000259" key="6">
    <source>
        <dbReference type="Pfam" id="PF23892"/>
    </source>
</evidence>
<comment type="caution">
    <text evidence="8">The sequence shown here is derived from an EMBL/GenBank/DDBJ whole genome shotgun (WGS) entry which is preliminary data.</text>
</comment>
<evidence type="ECO:0000313" key="8">
    <source>
        <dbReference type="EMBL" id="OQX32797.1"/>
    </source>
</evidence>
<feature type="domain" description="Cytochrome c-type biogenesis protein H TPR" evidence="7">
    <location>
        <begin position="144"/>
        <end position="264"/>
    </location>
</feature>
<evidence type="ECO:0000313" key="11">
    <source>
        <dbReference type="Proteomes" id="UP000250928"/>
    </source>
</evidence>
<dbReference type="Proteomes" id="UP000243361">
    <property type="component" value="Unassembled WGS sequence"/>
</dbReference>
<dbReference type="GO" id="GO:0017004">
    <property type="term" value="P:cytochrome complex assembly"/>
    <property type="evidence" value="ECO:0007669"/>
    <property type="project" value="UniProtKB-KW"/>
</dbReference>
<dbReference type="Gene3D" id="1.25.40.10">
    <property type="entry name" value="Tetratricopeptide repeat domain"/>
    <property type="match status" value="1"/>
</dbReference>
<accession>A0A657PHY7</accession>
<dbReference type="InterPro" id="IPR011990">
    <property type="entry name" value="TPR-like_helical_dom_sf"/>
</dbReference>
<feature type="transmembrane region" description="Helical" evidence="5">
    <location>
        <begin position="6"/>
        <end position="24"/>
    </location>
</feature>
<reference evidence="9 11" key="2">
    <citation type="submission" date="2018-01" db="EMBL/GenBank/DDBJ databases">
        <title>Novel co-symbiosis in the lucinid bivalve Phacoides pectinatus.</title>
        <authorList>
            <person name="Lim S.J."/>
            <person name="Davis B.G."/>
            <person name="Gill D.E."/>
            <person name="Engel A.S."/>
            <person name="Anderson L.C."/>
            <person name="Campbell B.J."/>
        </authorList>
    </citation>
    <scope>NUCLEOTIDE SEQUENCE [LARGE SCALE GENOMIC DNA]</scope>
    <source>
        <strain evidence="9">N3_P5</strain>
    </source>
</reference>
<keyword evidence="4" id="KW-0802">TPR repeat</keyword>
<dbReference type="EMBL" id="MUIE01000371">
    <property type="protein sequence ID" value="OQX32797.1"/>
    <property type="molecule type" value="Genomic_DNA"/>
</dbReference>
<evidence type="ECO:0000256" key="1">
    <source>
        <dbReference type="ARBA" id="ARBA00004196"/>
    </source>
</evidence>
<dbReference type="InterPro" id="IPR017560">
    <property type="entry name" value="Cyt_c_biogenesis_CcmI"/>
</dbReference>
<feature type="transmembrane region" description="Helical" evidence="5">
    <location>
        <begin position="95"/>
        <end position="112"/>
    </location>
</feature>
<dbReference type="AlphaFoldDB" id="A0A657PHY7"/>
<evidence type="ECO:0000256" key="3">
    <source>
        <dbReference type="ARBA" id="ARBA00022748"/>
    </source>
</evidence>
<keyword evidence="3" id="KW-0201">Cytochrome c-type biogenesis</keyword>
<protein>
    <submittedName>
        <fullName evidence="8">C-type cytochrome biogenesis protein CcmI</fullName>
    </submittedName>
</protein>
<evidence type="ECO:0000256" key="5">
    <source>
        <dbReference type="SAM" id="Phobius"/>
    </source>
</evidence>
<evidence type="ECO:0000256" key="2">
    <source>
        <dbReference type="ARBA" id="ARBA00022737"/>
    </source>
</evidence>
<feature type="domain" description="Cytochrome c-type biogenesis protein H Ig-like" evidence="6">
    <location>
        <begin position="300"/>
        <end position="407"/>
    </location>
</feature>
<dbReference type="SUPFAM" id="SSF48452">
    <property type="entry name" value="TPR-like"/>
    <property type="match status" value="1"/>
</dbReference>
<dbReference type="InterPro" id="IPR056412">
    <property type="entry name" value="Ig_CycH"/>
</dbReference>
<dbReference type="Pfam" id="PF23914">
    <property type="entry name" value="TPR_CcmH_CycH"/>
    <property type="match status" value="1"/>
</dbReference>
<dbReference type="NCBIfam" id="TIGR03142">
    <property type="entry name" value="cytochro_ccmI"/>
    <property type="match status" value="1"/>
</dbReference>
<dbReference type="InterPro" id="IPR056413">
    <property type="entry name" value="TPR_CcmH_CycH"/>
</dbReference>